<name>A0ACD4DMB5_9NOCA</name>
<evidence type="ECO:0000313" key="1">
    <source>
        <dbReference type="EMBL" id="UYP21123.1"/>
    </source>
</evidence>
<keyword evidence="2" id="KW-1185">Reference proteome</keyword>
<reference evidence="1" key="1">
    <citation type="submission" date="2022-10" db="EMBL/GenBank/DDBJ databases">
        <title>Rhodococcus ferula Z13 complete genome.</title>
        <authorList>
            <person name="Long X."/>
            <person name="Zang M."/>
        </authorList>
    </citation>
    <scope>NUCLEOTIDE SEQUENCE</scope>
    <source>
        <strain evidence="1">Z13</strain>
    </source>
</reference>
<proteinExistence type="predicted"/>
<evidence type="ECO:0000313" key="2">
    <source>
        <dbReference type="Proteomes" id="UP001156484"/>
    </source>
</evidence>
<sequence>MRNVSVRWRAVAPLRHGDYRLLIGAVAAELFASGMWTVVMVFQVIAIRDDPTALSSVAACLSGGLLAFALVGGIAADRLPKRGVLIAVQVANVVSVSTVTALALTGALALWHMAMASAVLGAGTAFFFPTYTALLPHVLPADELLAANGMEGALRPTLQQGTGPAVAGMVVGAFLPATGAFVVAAVHACALVLLLCVRPPREDPAEHPEEKAGVLADLKEGIAFTIGTPWLLWTLVAACVMTFVVMGPVEVLLPFLTRELFDDGERRFGWLLAAFGAGGALGSLMVSSRPLPRRYLTVMLMCWGAGTLPLAVFAFTTSYPVMLTATFVIGFFDAAGMVLWGTLLQRRVPLGMIGRVASLDFFVSLALMPLSIAVTGPLAAVVPWWIVFTVAGVTPFVLMAVALVAGRMFADEIANPLDTGNERVDTTVVRQN</sequence>
<protein>
    <submittedName>
        <fullName evidence="1">MFS transporter</fullName>
    </submittedName>
</protein>
<accession>A0ACD4DMB5</accession>
<dbReference type="EMBL" id="CP107551">
    <property type="protein sequence ID" value="UYP21123.1"/>
    <property type="molecule type" value="Genomic_DNA"/>
</dbReference>
<organism evidence="1 2">
    <name type="scientific">Rhodococcus sacchari</name>
    <dbReference type="NCBI Taxonomy" id="2962047"/>
    <lineage>
        <taxon>Bacteria</taxon>
        <taxon>Bacillati</taxon>
        <taxon>Actinomycetota</taxon>
        <taxon>Actinomycetes</taxon>
        <taxon>Mycobacteriales</taxon>
        <taxon>Nocardiaceae</taxon>
        <taxon>Rhodococcus</taxon>
    </lineage>
</organism>
<gene>
    <name evidence="1" type="ORF">OED52_19495</name>
</gene>
<dbReference type="Proteomes" id="UP001156484">
    <property type="component" value="Chromosome"/>
</dbReference>